<reference evidence="7" key="1">
    <citation type="submission" date="2003-08" db="EMBL/GenBank/DDBJ databases">
        <authorList>
            <person name="Birren B."/>
            <person name="Nusbaum C."/>
            <person name="Abebe A."/>
            <person name="Abouelleil A."/>
            <person name="Adekoya E."/>
            <person name="Ait-zahra M."/>
            <person name="Allen N."/>
            <person name="Allen T."/>
            <person name="An P."/>
            <person name="Anderson M."/>
            <person name="Anderson S."/>
            <person name="Arachchi H."/>
            <person name="Armbruster J."/>
            <person name="Bachantsang P."/>
            <person name="Baldwin J."/>
            <person name="Barry A."/>
            <person name="Bayul T."/>
            <person name="Blitshsteyn B."/>
            <person name="Bloom T."/>
            <person name="Blye J."/>
            <person name="Boguslavskiy L."/>
            <person name="Borowsky M."/>
            <person name="Boukhgalter B."/>
            <person name="Brunache A."/>
            <person name="Butler J."/>
            <person name="Calixte N."/>
            <person name="Calvo S."/>
            <person name="Camarata J."/>
            <person name="Campo K."/>
            <person name="Chang J."/>
            <person name="Cheshatsang Y."/>
            <person name="Citroen M."/>
            <person name="Collymore A."/>
            <person name="Considine T."/>
            <person name="Cook A."/>
            <person name="Cooke P."/>
            <person name="Corum B."/>
            <person name="Cuomo C."/>
            <person name="David R."/>
            <person name="Dawoe T."/>
            <person name="Degray S."/>
            <person name="Dodge S."/>
            <person name="Dooley K."/>
            <person name="Dorje P."/>
            <person name="Dorjee K."/>
            <person name="Dorris L."/>
            <person name="Duffey N."/>
            <person name="Dupes A."/>
            <person name="Elkins T."/>
            <person name="Engels R."/>
            <person name="Erickson J."/>
            <person name="Farina A."/>
            <person name="Faro S."/>
            <person name="Ferreira P."/>
            <person name="Fischer H."/>
            <person name="Fitzgerald M."/>
            <person name="Foley K."/>
            <person name="Gage D."/>
            <person name="Galagan J."/>
            <person name="Gearin G."/>
            <person name="Gnerre S."/>
            <person name="Gnirke A."/>
            <person name="Goyette A."/>
            <person name="Graham J."/>
            <person name="Grandbois E."/>
            <person name="Gyaltsen K."/>
            <person name="Hafez N."/>
            <person name="Hagopian D."/>
            <person name="Hagos B."/>
            <person name="Hall J."/>
            <person name="Hatcher B."/>
            <person name="Heller A."/>
            <person name="Higgins H."/>
            <person name="Honan T."/>
            <person name="Horn A."/>
            <person name="Houde N."/>
            <person name="Hughes L."/>
            <person name="Hulme W."/>
            <person name="Husby E."/>
            <person name="Iliev I."/>
            <person name="Jaffe D."/>
            <person name="Jones C."/>
            <person name="Kamal M."/>
            <person name="Kamat A."/>
            <person name="Kamvysselis M."/>
            <person name="Karlsson E."/>
            <person name="Kells C."/>
            <person name="Kieu A."/>
            <person name="Kisner P."/>
            <person name="Kodira C."/>
            <person name="Kulbokas E."/>
            <person name="Labutti K."/>
            <person name="Lama D."/>
            <person name="Landers T."/>
            <person name="Leger J."/>
            <person name="Levine S."/>
            <person name="Lewis D."/>
            <person name="Lewis T."/>
            <person name="Lindblad-toh K."/>
            <person name="Liu X."/>
            <person name="Lokyitsang T."/>
            <person name="Lokyitsang Y."/>
            <person name="Lucien O."/>
            <person name="Lui A."/>
            <person name="Ma L.J."/>
            <person name="Mabbitt R."/>
            <person name="Macdonald J."/>
            <person name="Maclean C."/>
            <person name="Major J."/>
            <person name="Manning J."/>
            <person name="Marabella R."/>
            <person name="Maru K."/>
            <person name="Matthews C."/>
            <person name="Mauceli E."/>
            <person name="Mccarthy M."/>
            <person name="Mcdonough S."/>
            <person name="Mcghee T."/>
            <person name="Meldrim J."/>
            <person name="Meneus L."/>
            <person name="Mesirov J."/>
            <person name="Mihalev A."/>
            <person name="Mihova T."/>
            <person name="Mikkelsen T."/>
            <person name="Mlenga V."/>
            <person name="Moru K."/>
            <person name="Mozes J."/>
            <person name="Mulrain L."/>
            <person name="Munson G."/>
            <person name="Naylor J."/>
            <person name="Newes C."/>
            <person name="Nguyen C."/>
            <person name="Nguyen N."/>
            <person name="Nguyen T."/>
            <person name="Nicol R."/>
            <person name="Nielsen C."/>
            <person name="Nizzari M."/>
            <person name="Norbu C."/>
            <person name="Norbu N."/>
            <person name="O'donnell P."/>
            <person name="Okoawo O."/>
            <person name="O'leary S."/>
            <person name="Omotosho B."/>
            <person name="O'neill K."/>
            <person name="Osman S."/>
            <person name="Parker S."/>
            <person name="Perrin D."/>
            <person name="Phunkhang P."/>
            <person name="Piqani B."/>
            <person name="Purcell S."/>
            <person name="Rachupka T."/>
            <person name="Ramasamy U."/>
            <person name="Rameau R."/>
            <person name="Ray V."/>
            <person name="Raymond C."/>
            <person name="Retta R."/>
            <person name="Richardson S."/>
            <person name="Rise C."/>
            <person name="Rodriguez J."/>
            <person name="Rogers J."/>
            <person name="Rogov P."/>
            <person name="Rutman M."/>
            <person name="Schupbach R."/>
            <person name="Seaman C."/>
            <person name="Settipalli S."/>
            <person name="Sharpe T."/>
            <person name="Sheridan J."/>
            <person name="Sherpa N."/>
            <person name="Shi J."/>
            <person name="Smirnov S."/>
            <person name="Smith C."/>
            <person name="Sougnez C."/>
            <person name="Spencer B."/>
            <person name="Stalker J."/>
            <person name="Stange-thomann N."/>
            <person name="Stavropoulos S."/>
            <person name="Stetson K."/>
            <person name="Stone C."/>
            <person name="Stone S."/>
            <person name="Stubbs M."/>
            <person name="Talamas J."/>
            <person name="Tchuinga P."/>
            <person name="Tenzing P."/>
            <person name="Tesfaye S."/>
            <person name="Theodore J."/>
            <person name="Thoulutsang Y."/>
            <person name="Topham K."/>
            <person name="Towey S."/>
            <person name="Tsamla T."/>
            <person name="Tsomo N."/>
            <person name="Vallee D."/>
            <person name="Vassiliev H."/>
            <person name="Venkataraman V."/>
            <person name="Vinson J."/>
            <person name="Vo A."/>
            <person name="Wade C."/>
            <person name="Wang S."/>
            <person name="Wangchuk T."/>
            <person name="Wangdi T."/>
            <person name="Whittaker C."/>
            <person name="Wilkinson J."/>
            <person name="Wu Y."/>
            <person name="Wyman D."/>
            <person name="Yadav S."/>
            <person name="Yang S."/>
            <person name="Yang X."/>
            <person name="Yeager S."/>
            <person name="Yee E."/>
            <person name="Young G."/>
            <person name="Zainoun J."/>
            <person name="Zembeck L."/>
            <person name="Zimmer A."/>
            <person name="Zody M."/>
            <person name="Lander E."/>
        </authorList>
    </citation>
    <scope>NUCLEOTIDE SEQUENCE [LARGE SCALE GENOMIC DNA]</scope>
</reference>
<evidence type="ECO:0000313" key="6">
    <source>
        <dbReference type="Ensembl" id="ENSCSAVP00000017646.1"/>
    </source>
</evidence>
<feature type="transmembrane region" description="Helical" evidence="5">
    <location>
        <begin position="135"/>
        <end position="158"/>
    </location>
</feature>
<evidence type="ECO:0008006" key="8">
    <source>
        <dbReference type="Google" id="ProtNLM"/>
    </source>
</evidence>
<evidence type="ECO:0000256" key="1">
    <source>
        <dbReference type="ARBA" id="ARBA00004141"/>
    </source>
</evidence>
<dbReference type="HOGENOM" id="CLU_1593950_0_0_1"/>
<reference evidence="6" key="2">
    <citation type="submission" date="2025-08" db="UniProtKB">
        <authorList>
            <consortium name="Ensembl"/>
        </authorList>
    </citation>
    <scope>IDENTIFICATION</scope>
</reference>
<dbReference type="InParanoid" id="H2ZJ80"/>
<organism evidence="6 7">
    <name type="scientific">Ciona savignyi</name>
    <name type="common">Pacific transparent sea squirt</name>
    <dbReference type="NCBI Taxonomy" id="51511"/>
    <lineage>
        <taxon>Eukaryota</taxon>
        <taxon>Metazoa</taxon>
        <taxon>Chordata</taxon>
        <taxon>Tunicata</taxon>
        <taxon>Ascidiacea</taxon>
        <taxon>Phlebobranchia</taxon>
        <taxon>Cionidae</taxon>
        <taxon>Ciona</taxon>
    </lineage>
</organism>
<comment type="subcellular location">
    <subcellularLocation>
        <location evidence="1">Membrane</location>
        <topology evidence="1">Multi-pass membrane protein</topology>
    </subcellularLocation>
</comment>
<dbReference type="Proteomes" id="UP000007875">
    <property type="component" value="Unassembled WGS sequence"/>
</dbReference>
<feature type="transmembrane region" description="Helical" evidence="5">
    <location>
        <begin position="71"/>
        <end position="89"/>
    </location>
</feature>
<proteinExistence type="predicted"/>
<evidence type="ECO:0000256" key="4">
    <source>
        <dbReference type="ARBA" id="ARBA00023136"/>
    </source>
</evidence>
<feature type="transmembrane region" description="Helical" evidence="5">
    <location>
        <begin position="101"/>
        <end position="123"/>
    </location>
</feature>
<accession>H2ZJ80</accession>
<dbReference type="PANTHER" id="PTHR10671">
    <property type="entry name" value="EPITHELIAL MEMBRANE PROTEIN-RELATED"/>
    <property type="match status" value="1"/>
</dbReference>
<evidence type="ECO:0000256" key="5">
    <source>
        <dbReference type="SAM" id="Phobius"/>
    </source>
</evidence>
<protein>
    <recommendedName>
        <fullName evidence="8">Claudin</fullName>
    </recommendedName>
</protein>
<keyword evidence="2 5" id="KW-0812">Transmembrane</keyword>
<dbReference type="GeneTree" id="ENSGT01150000290648"/>
<dbReference type="Ensembl" id="ENSCSAVT00000017838.1">
    <property type="protein sequence ID" value="ENSCSAVP00000017646.1"/>
    <property type="gene ID" value="ENSCSAVG00000010389.1"/>
</dbReference>
<evidence type="ECO:0000256" key="3">
    <source>
        <dbReference type="ARBA" id="ARBA00022989"/>
    </source>
</evidence>
<dbReference type="Gene3D" id="1.20.140.150">
    <property type="match status" value="1"/>
</dbReference>
<sequence length="167" mass="18031">MKRSTFFATIAFLIGIAGLSLAIIALTTTRWRWDNVTGRQNGLFTSCQIGGTLQCVTAPRRFQPHVQATQAFLIMGCLTSFLGLVANLVNACGKGGKKGHVAAGVLYVLTGIFLLVSCAVYTGATRPLLQSVETFGYSLWLAWASDIIHLLVVPLAFLSKNDKFAYV</sequence>
<keyword evidence="7" id="KW-1185">Reference proteome</keyword>
<keyword evidence="4 5" id="KW-0472">Membrane</keyword>
<dbReference type="AlphaFoldDB" id="H2ZJ80"/>
<reference evidence="6" key="3">
    <citation type="submission" date="2025-09" db="UniProtKB">
        <authorList>
            <consortium name="Ensembl"/>
        </authorList>
    </citation>
    <scope>IDENTIFICATION</scope>
</reference>
<dbReference type="InterPro" id="IPR004031">
    <property type="entry name" value="PMP22/EMP/MP20/Claudin"/>
</dbReference>
<dbReference type="PANTHER" id="PTHR10671:SF108">
    <property type="entry name" value="CLAUDIN FAMILY PROTEIN-RELATED"/>
    <property type="match status" value="1"/>
</dbReference>
<keyword evidence="3 5" id="KW-1133">Transmembrane helix</keyword>
<evidence type="ECO:0000256" key="2">
    <source>
        <dbReference type="ARBA" id="ARBA00022692"/>
    </source>
</evidence>
<name>H2ZJ80_CIOSA</name>
<dbReference type="OMA" id="GREFCIT"/>
<dbReference type="InterPro" id="IPR050579">
    <property type="entry name" value="PMP-22/EMP/MP20-like"/>
</dbReference>
<evidence type="ECO:0000313" key="7">
    <source>
        <dbReference type="Proteomes" id="UP000007875"/>
    </source>
</evidence>
<dbReference type="Pfam" id="PF00822">
    <property type="entry name" value="PMP22_Claudin"/>
    <property type="match status" value="1"/>
</dbReference>
<dbReference type="GO" id="GO:0005886">
    <property type="term" value="C:plasma membrane"/>
    <property type="evidence" value="ECO:0007669"/>
    <property type="project" value="TreeGrafter"/>
</dbReference>